<reference evidence="2" key="1">
    <citation type="journal article" date="2015" name="Int. J. Syst. Evol. Microbiol.">
        <title>Rhizobium alvei sp. nov., isolated from a freshwater river.</title>
        <authorList>
            <person name="Sheu S.Y."/>
            <person name="Huang H.W."/>
            <person name="Young C.C."/>
            <person name="Chen W.M."/>
        </authorList>
    </citation>
    <scope>NUCLEOTIDE SEQUENCE</scope>
    <source>
        <strain evidence="2">TNR-22</strain>
    </source>
</reference>
<protein>
    <submittedName>
        <fullName evidence="2">CinA family protein</fullName>
    </submittedName>
</protein>
<evidence type="ECO:0000313" key="3">
    <source>
        <dbReference type="Proteomes" id="UP001174932"/>
    </source>
</evidence>
<gene>
    <name evidence="2" type="ORF">Q4481_17180</name>
</gene>
<dbReference type="SUPFAM" id="SSF142433">
    <property type="entry name" value="CinA-like"/>
    <property type="match status" value="1"/>
</dbReference>
<dbReference type="Pfam" id="PF02464">
    <property type="entry name" value="CinA"/>
    <property type="match status" value="1"/>
</dbReference>
<dbReference type="Gene3D" id="3.90.950.20">
    <property type="entry name" value="CinA-like"/>
    <property type="match status" value="1"/>
</dbReference>
<reference evidence="2" key="2">
    <citation type="submission" date="2023-07" db="EMBL/GenBank/DDBJ databases">
        <authorList>
            <person name="Shen H."/>
        </authorList>
    </citation>
    <scope>NUCLEOTIDE SEQUENCE</scope>
    <source>
        <strain evidence="2">TNR-22</strain>
    </source>
</reference>
<dbReference type="Proteomes" id="UP001174932">
    <property type="component" value="Unassembled WGS sequence"/>
</dbReference>
<feature type="domain" description="CinA C-terminal" evidence="1">
    <location>
        <begin position="9"/>
        <end position="160"/>
    </location>
</feature>
<dbReference type="NCBIfam" id="TIGR00199">
    <property type="entry name" value="PncC_domain"/>
    <property type="match status" value="1"/>
</dbReference>
<dbReference type="InterPro" id="IPR036653">
    <property type="entry name" value="CinA-like_C"/>
</dbReference>
<organism evidence="2 3">
    <name type="scientific">Rhizobium alvei</name>
    <dbReference type="NCBI Taxonomy" id="1132659"/>
    <lineage>
        <taxon>Bacteria</taxon>
        <taxon>Pseudomonadati</taxon>
        <taxon>Pseudomonadota</taxon>
        <taxon>Alphaproteobacteria</taxon>
        <taxon>Hyphomicrobiales</taxon>
        <taxon>Rhizobiaceae</taxon>
        <taxon>Rhizobium/Agrobacterium group</taxon>
        <taxon>Rhizobium</taxon>
    </lineage>
</organism>
<keyword evidence="3" id="KW-1185">Reference proteome</keyword>
<evidence type="ECO:0000259" key="1">
    <source>
        <dbReference type="Pfam" id="PF02464"/>
    </source>
</evidence>
<comment type="caution">
    <text evidence="2">The sequence shown here is derived from an EMBL/GenBank/DDBJ whole genome shotgun (WGS) entry which is preliminary data.</text>
</comment>
<name>A0ABT8YPP5_9HYPH</name>
<dbReference type="RefSeq" id="WP_304377632.1">
    <property type="nucleotide sequence ID" value="NZ_JAUOZU010000013.1"/>
</dbReference>
<dbReference type="InterPro" id="IPR008136">
    <property type="entry name" value="CinA_C"/>
</dbReference>
<accession>A0ABT8YPP5</accession>
<evidence type="ECO:0000313" key="2">
    <source>
        <dbReference type="EMBL" id="MDO6965698.1"/>
    </source>
</evidence>
<proteinExistence type="predicted"/>
<dbReference type="EMBL" id="JAUOZU010000013">
    <property type="protein sequence ID" value="MDO6965698.1"/>
    <property type="molecule type" value="Genomic_DNA"/>
</dbReference>
<sequence>MFDKEILALADEVVFLCTEGNVMVATAESCTGGLVAGAITAISGASQVLERGFVTYSDQAKSEMLGVMPITLRQYGAVSRDVALEMAHGAMSRSEAGITVSVTGIAGPNGGSTNKPVGLVHFGGRHYKGKLIHREMNFGDIGRDAVRRESVVVALEMLIELAKIK</sequence>